<dbReference type="Gene3D" id="3.30.1240.10">
    <property type="match status" value="1"/>
</dbReference>
<dbReference type="InterPro" id="IPR023214">
    <property type="entry name" value="HAD_sf"/>
</dbReference>
<dbReference type="NCBIfam" id="TIGR00099">
    <property type="entry name" value="Cof-subfamily"/>
    <property type="match status" value="1"/>
</dbReference>
<dbReference type="PANTHER" id="PTHR10000">
    <property type="entry name" value="PHOSPHOSERINE PHOSPHATASE"/>
    <property type="match status" value="1"/>
</dbReference>
<dbReference type="GO" id="GO:0016791">
    <property type="term" value="F:phosphatase activity"/>
    <property type="evidence" value="ECO:0007669"/>
    <property type="project" value="UniProtKB-ARBA"/>
</dbReference>
<dbReference type="SUPFAM" id="SSF56784">
    <property type="entry name" value="HAD-like"/>
    <property type="match status" value="1"/>
</dbReference>
<sequence length="283" mass="32063">MHTPLGFCTPLKGKRLDCMIKLIATDMDGTFLDENGTYDKKRLANVLKKFKEQGIVFTAASGRSLLSLEQLFADFRDQMAFIAENGSAAVLFNRLAYEQHLSREQYLDIIDHLSKSPYMENNEYVLSGKDGAYILSDANPDYIEFITHYYDNLQKVSHFEDVDDIVFKVTANFTEETVRQAEEWVNQAIPYATAVTTGFKSIDIILSSVNKRNGLEHLCEQYGIRAEEVLSFGDNINDLEMLEWSGKAIATENARPEVKEIADCIIGHHNDQAVMAYLESMVD</sequence>
<name>A0AB38VLP7_STRAG</name>
<proteinExistence type="predicted"/>
<dbReference type="Gene3D" id="3.40.50.1000">
    <property type="entry name" value="HAD superfamily/HAD-like"/>
    <property type="match status" value="1"/>
</dbReference>
<accession>A0AB38VLP7</accession>
<dbReference type="InterPro" id="IPR036412">
    <property type="entry name" value="HAD-like_sf"/>
</dbReference>
<dbReference type="NCBIfam" id="TIGR01484">
    <property type="entry name" value="HAD-SF-IIB"/>
    <property type="match status" value="1"/>
</dbReference>
<reference evidence="1 2" key="1">
    <citation type="submission" date="2018-12" db="EMBL/GenBank/DDBJ databases">
        <authorList>
            <consortium name="Pathogen Informatics"/>
        </authorList>
    </citation>
    <scope>NUCLEOTIDE SEQUENCE [LARGE SCALE GENOMIC DNA]</scope>
    <source>
        <strain evidence="1 2">NCTC8184</strain>
    </source>
</reference>
<protein>
    <submittedName>
        <fullName evidence="1">Hydrolase (HAD superfamily)</fullName>
        <ecNumber evidence="1">3.1.3.-</ecNumber>
    </submittedName>
</protein>
<dbReference type="SFLD" id="SFLDS00003">
    <property type="entry name" value="Haloacid_Dehalogenase"/>
    <property type="match status" value="1"/>
</dbReference>
<dbReference type="AlphaFoldDB" id="A0AB38VLP7"/>
<dbReference type="Proteomes" id="UP000268870">
    <property type="component" value="Chromosome"/>
</dbReference>
<dbReference type="EMBL" id="LR134265">
    <property type="protein sequence ID" value="VED65352.1"/>
    <property type="molecule type" value="Genomic_DNA"/>
</dbReference>
<evidence type="ECO:0000313" key="1">
    <source>
        <dbReference type="EMBL" id="VED65352.1"/>
    </source>
</evidence>
<dbReference type="EC" id="3.1.3.-" evidence="1"/>
<gene>
    <name evidence="1" type="primary">ybjI_1</name>
    <name evidence="1" type="ORF">NCTC8184_01399</name>
</gene>
<dbReference type="SFLD" id="SFLDG01140">
    <property type="entry name" value="C2.B:_Phosphomannomutase_and_P"/>
    <property type="match status" value="1"/>
</dbReference>
<dbReference type="PANTHER" id="PTHR10000:SF53">
    <property type="entry name" value="5-AMINO-6-(5-PHOSPHO-D-RIBITYLAMINO)URACIL PHOSPHATASE YBJI-RELATED"/>
    <property type="match status" value="1"/>
</dbReference>
<dbReference type="Pfam" id="PF08282">
    <property type="entry name" value="Hydrolase_3"/>
    <property type="match status" value="1"/>
</dbReference>
<dbReference type="InterPro" id="IPR000150">
    <property type="entry name" value="Cof"/>
</dbReference>
<keyword evidence="1" id="KW-0378">Hydrolase</keyword>
<dbReference type="GO" id="GO:0005829">
    <property type="term" value="C:cytosol"/>
    <property type="evidence" value="ECO:0007669"/>
    <property type="project" value="TreeGrafter"/>
</dbReference>
<evidence type="ECO:0000313" key="2">
    <source>
        <dbReference type="Proteomes" id="UP000268870"/>
    </source>
</evidence>
<dbReference type="CDD" id="cd07518">
    <property type="entry name" value="HAD_YbiV-Like"/>
    <property type="match status" value="1"/>
</dbReference>
<dbReference type="InterPro" id="IPR006379">
    <property type="entry name" value="HAD-SF_hydro_IIB"/>
</dbReference>
<organism evidence="1 2">
    <name type="scientific">Streptococcus agalactiae</name>
    <dbReference type="NCBI Taxonomy" id="1311"/>
    <lineage>
        <taxon>Bacteria</taxon>
        <taxon>Bacillati</taxon>
        <taxon>Bacillota</taxon>
        <taxon>Bacilli</taxon>
        <taxon>Lactobacillales</taxon>
        <taxon>Streptococcaceae</taxon>
        <taxon>Streptococcus</taxon>
    </lineage>
</organism>
<dbReference type="GO" id="GO:0000287">
    <property type="term" value="F:magnesium ion binding"/>
    <property type="evidence" value="ECO:0007669"/>
    <property type="project" value="TreeGrafter"/>
</dbReference>